<dbReference type="InterPro" id="IPR046893">
    <property type="entry name" value="MSSS"/>
</dbReference>
<evidence type="ECO:0000256" key="2">
    <source>
        <dbReference type="ARBA" id="ARBA00022741"/>
    </source>
</evidence>
<dbReference type="Gene3D" id="3.30.1370.110">
    <property type="match status" value="1"/>
</dbReference>
<evidence type="ECO:0000256" key="5">
    <source>
        <dbReference type="ARBA" id="ARBA00022884"/>
    </source>
</evidence>
<dbReference type="GO" id="GO:0019843">
    <property type="term" value="F:rRNA binding"/>
    <property type="evidence" value="ECO:0007669"/>
    <property type="project" value="UniProtKB-UniRule"/>
</dbReference>
<dbReference type="Pfam" id="PF01713">
    <property type="entry name" value="Smr"/>
    <property type="match status" value="1"/>
</dbReference>
<dbReference type="Pfam" id="PF20297">
    <property type="entry name" value="MSSS"/>
    <property type="match status" value="1"/>
</dbReference>
<dbReference type="InterPro" id="IPR036187">
    <property type="entry name" value="DNA_mismatch_repair_MutS_sf"/>
</dbReference>
<evidence type="ECO:0000256" key="3">
    <source>
        <dbReference type="ARBA" id="ARBA00022801"/>
    </source>
</evidence>
<dbReference type="GO" id="GO:0030983">
    <property type="term" value="F:mismatched DNA binding"/>
    <property type="evidence" value="ECO:0007669"/>
    <property type="project" value="InterPro"/>
</dbReference>
<name>A0AAW9SCW0_9BACT</name>
<dbReference type="GO" id="GO:0043023">
    <property type="term" value="F:ribosomal large subunit binding"/>
    <property type="evidence" value="ECO:0007669"/>
    <property type="project" value="UniProtKB-UniRule"/>
</dbReference>
<dbReference type="SMART" id="SM00463">
    <property type="entry name" value="SMR"/>
    <property type="match status" value="1"/>
</dbReference>
<dbReference type="GO" id="GO:0072344">
    <property type="term" value="P:rescue of stalled ribosome"/>
    <property type="evidence" value="ECO:0007669"/>
    <property type="project" value="UniProtKB-UniRule"/>
</dbReference>
<comment type="subunit">
    <text evidence="7">Homodimer. Binds to stalled ribosomes, contacting rRNA.</text>
</comment>
<dbReference type="GO" id="GO:0006298">
    <property type="term" value="P:mismatch repair"/>
    <property type="evidence" value="ECO:0007669"/>
    <property type="project" value="InterPro"/>
</dbReference>
<feature type="domain" description="Smr" evidence="9">
    <location>
        <begin position="724"/>
        <end position="799"/>
    </location>
</feature>
<comment type="function">
    <text evidence="7">Acts as a ribosome collision sensor, splitting the ribosome into its 2 subunits. Detects stalled/collided 70S ribosomes which it binds and splits by an ATP-hydrolysis driven conformational change. Acts upstream of the ribosome quality control system (RQC), a ribosome-associated complex that mediates the extraction of incompletely synthesized nascent chains from stalled ribosomes and their subsequent degradation. Probably generates substrates for RQC.</text>
</comment>
<dbReference type="Pfam" id="PF00488">
    <property type="entry name" value="MutS_V"/>
    <property type="match status" value="1"/>
</dbReference>
<keyword evidence="4 7" id="KW-0067">ATP-binding</keyword>
<dbReference type="PROSITE" id="PS50828">
    <property type="entry name" value="SMR"/>
    <property type="match status" value="1"/>
</dbReference>
<evidence type="ECO:0000259" key="9">
    <source>
        <dbReference type="PROSITE" id="PS50828"/>
    </source>
</evidence>
<dbReference type="InterPro" id="IPR000432">
    <property type="entry name" value="DNA_mismatch_repair_MutS_C"/>
</dbReference>
<dbReference type="PIRSF" id="PIRSF005814">
    <property type="entry name" value="MutS_YshD"/>
    <property type="match status" value="1"/>
</dbReference>
<dbReference type="GO" id="GO:0016887">
    <property type="term" value="F:ATP hydrolysis activity"/>
    <property type="evidence" value="ECO:0007669"/>
    <property type="project" value="InterPro"/>
</dbReference>
<dbReference type="AlphaFoldDB" id="A0AAW9SCW0"/>
<feature type="coiled-coil region" evidence="8">
    <location>
        <begin position="523"/>
        <end position="611"/>
    </location>
</feature>
<protein>
    <recommendedName>
        <fullName evidence="7">Endonuclease MutS2</fullName>
        <ecNumber evidence="7">3.1.-.-</ecNumber>
    </recommendedName>
    <alternativeName>
        <fullName evidence="7">Ribosome-associated protein quality control-upstream factor</fullName>
        <shortName evidence="7">RQC-upstream factor</shortName>
        <shortName evidence="7">RqcU</shortName>
        <ecNumber evidence="7">3.6.4.-</ecNumber>
    </alternativeName>
</protein>
<dbReference type="RefSeq" id="WP_346821503.1">
    <property type="nucleotide sequence ID" value="NZ_JBDKWZ010000006.1"/>
</dbReference>
<dbReference type="NCBIfam" id="TIGR01069">
    <property type="entry name" value="mutS2"/>
    <property type="match status" value="1"/>
</dbReference>
<dbReference type="PANTHER" id="PTHR48466:SF2">
    <property type="entry name" value="OS10G0509000 PROTEIN"/>
    <property type="match status" value="1"/>
</dbReference>
<dbReference type="GO" id="GO:0005524">
    <property type="term" value="F:ATP binding"/>
    <property type="evidence" value="ECO:0007669"/>
    <property type="project" value="UniProtKB-UniRule"/>
</dbReference>
<dbReference type="SMART" id="SM00534">
    <property type="entry name" value="MUTSac"/>
    <property type="match status" value="1"/>
</dbReference>
<dbReference type="InterPro" id="IPR045076">
    <property type="entry name" value="MutS"/>
</dbReference>
<keyword evidence="7 10" id="KW-0255">Endonuclease</keyword>
<dbReference type="InterPro" id="IPR005747">
    <property type="entry name" value="MutS2"/>
</dbReference>
<keyword evidence="8" id="KW-0175">Coiled coil</keyword>
<comment type="caution">
    <text evidence="10">The sequence shown here is derived from an EMBL/GenBank/DDBJ whole genome shotgun (WGS) entry which is preliminary data.</text>
</comment>
<dbReference type="InterPro" id="IPR007696">
    <property type="entry name" value="DNA_mismatch_repair_MutS_core"/>
</dbReference>
<dbReference type="GO" id="GO:0045910">
    <property type="term" value="P:negative regulation of DNA recombination"/>
    <property type="evidence" value="ECO:0007669"/>
    <property type="project" value="InterPro"/>
</dbReference>
<evidence type="ECO:0000256" key="8">
    <source>
        <dbReference type="SAM" id="Coils"/>
    </source>
</evidence>
<dbReference type="GO" id="GO:0004519">
    <property type="term" value="F:endonuclease activity"/>
    <property type="evidence" value="ECO:0007669"/>
    <property type="project" value="UniProtKB-UniRule"/>
</dbReference>
<proteinExistence type="inferred from homology"/>
<gene>
    <name evidence="7" type="primary">mutS2</name>
    <name evidence="7" type="synonym">rqcU</name>
    <name evidence="10" type="ORF">AAG747_12450</name>
</gene>
<keyword evidence="7" id="KW-0540">Nuclease</keyword>
<keyword evidence="6 7" id="KW-0238">DNA-binding</keyword>
<evidence type="ECO:0000313" key="11">
    <source>
        <dbReference type="Proteomes" id="UP001403385"/>
    </source>
</evidence>
<dbReference type="SUPFAM" id="SSF160443">
    <property type="entry name" value="SMR domain-like"/>
    <property type="match status" value="1"/>
</dbReference>
<dbReference type="SUPFAM" id="SSF52540">
    <property type="entry name" value="P-loop containing nucleoside triphosphate hydrolases"/>
    <property type="match status" value="1"/>
</dbReference>
<dbReference type="InterPro" id="IPR027417">
    <property type="entry name" value="P-loop_NTPase"/>
</dbReference>
<dbReference type="Gene3D" id="3.40.50.300">
    <property type="entry name" value="P-loop containing nucleotide triphosphate hydrolases"/>
    <property type="match status" value="1"/>
</dbReference>
<dbReference type="SMART" id="SM00533">
    <property type="entry name" value="MUTSd"/>
    <property type="match status" value="1"/>
</dbReference>
<keyword evidence="3 7" id="KW-0378">Hydrolase</keyword>
<dbReference type="SUPFAM" id="SSF48334">
    <property type="entry name" value="DNA repair protein MutS, domain III"/>
    <property type="match status" value="1"/>
</dbReference>
<reference evidence="10 11" key="1">
    <citation type="submission" date="2024-04" db="EMBL/GenBank/DDBJ databases">
        <title>Novel genus in family Flammeovirgaceae.</title>
        <authorList>
            <person name="Nguyen T.H."/>
            <person name="Vuong T.Q."/>
            <person name="Le H."/>
            <person name="Kim S.-G."/>
        </authorList>
    </citation>
    <scope>NUCLEOTIDE SEQUENCE [LARGE SCALE GENOMIC DNA]</scope>
    <source>
        <strain evidence="10 11">JCM 23209</strain>
    </source>
</reference>
<dbReference type="HAMAP" id="MF_00092">
    <property type="entry name" value="MutS2"/>
    <property type="match status" value="1"/>
</dbReference>
<dbReference type="Proteomes" id="UP001403385">
    <property type="component" value="Unassembled WGS sequence"/>
</dbReference>
<feature type="binding site" evidence="7">
    <location>
        <begin position="342"/>
        <end position="349"/>
    </location>
    <ligand>
        <name>ATP</name>
        <dbReference type="ChEBI" id="CHEBI:30616"/>
    </ligand>
</feature>
<evidence type="ECO:0000313" key="10">
    <source>
        <dbReference type="EMBL" id="MEN7548726.1"/>
    </source>
</evidence>
<keyword evidence="11" id="KW-1185">Reference proteome</keyword>
<evidence type="ECO:0000256" key="6">
    <source>
        <dbReference type="ARBA" id="ARBA00023125"/>
    </source>
</evidence>
<comment type="similarity">
    <text evidence="7">Belongs to the DNA mismatch repair MutS family. MutS2 subfamily.</text>
</comment>
<dbReference type="PANTHER" id="PTHR48466">
    <property type="entry name" value="OS10G0509000 PROTEIN-RELATED"/>
    <property type="match status" value="1"/>
</dbReference>
<keyword evidence="1 7" id="KW-0699">rRNA-binding</keyword>
<evidence type="ECO:0000256" key="4">
    <source>
        <dbReference type="ARBA" id="ARBA00022840"/>
    </source>
</evidence>
<keyword evidence="5 7" id="KW-0694">RNA-binding</keyword>
<evidence type="ECO:0000256" key="7">
    <source>
        <dbReference type="HAMAP-Rule" id="MF_00092"/>
    </source>
</evidence>
<organism evidence="10 11">
    <name type="scientific">Rapidithrix thailandica</name>
    <dbReference type="NCBI Taxonomy" id="413964"/>
    <lineage>
        <taxon>Bacteria</taxon>
        <taxon>Pseudomonadati</taxon>
        <taxon>Bacteroidota</taxon>
        <taxon>Cytophagia</taxon>
        <taxon>Cytophagales</taxon>
        <taxon>Flammeovirgaceae</taxon>
        <taxon>Rapidithrix</taxon>
    </lineage>
</organism>
<dbReference type="EMBL" id="JBDKWZ010000006">
    <property type="protein sequence ID" value="MEN7548726.1"/>
    <property type="molecule type" value="Genomic_DNA"/>
</dbReference>
<dbReference type="FunFam" id="3.40.50.300:FF:001531">
    <property type="entry name" value="Endonuclease MutS2"/>
    <property type="match status" value="1"/>
</dbReference>
<comment type="function">
    <text evidence="7">Endonuclease that is involved in the suppression of homologous recombination and thus may have a key role in the control of bacterial genetic diversity.</text>
</comment>
<dbReference type="InterPro" id="IPR036063">
    <property type="entry name" value="Smr_dom_sf"/>
</dbReference>
<dbReference type="EC" id="3.6.4.-" evidence="7"/>
<dbReference type="EC" id="3.1.-.-" evidence="7"/>
<accession>A0AAW9SCW0</accession>
<dbReference type="InterPro" id="IPR002625">
    <property type="entry name" value="Smr_dom"/>
</dbReference>
<dbReference type="GO" id="GO:0140664">
    <property type="term" value="F:ATP-dependent DNA damage sensor activity"/>
    <property type="evidence" value="ECO:0007669"/>
    <property type="project" value="InterPro"/>
</dbReference>
<sequence length="799" mass="90952">MLYPKNIETKVGFDKIRQFLKEKCSGELGRQFVDKVRFTNNYSLLEKLLNQTEEFVKVLQLDQNFPDNHYNDLTPFLQKAEIEGAFLTEEEFYELRLTLGTLQACIHFFTEIEEELPTLSEVILQIEVNPNLLYDIDKVIDENGKMKDTASPELNAIRHSLISEKSRLRRRLDSIFKSLKNQGFAAEELNPTIREGRMVIPVYAEHKRHVKGLVHDASSTGQTLYIEPEELLNLNNEIKDLQIRERREIVKILTKLTNTLRPHLESLSKANYYLGMLDFIRAKARFALETEAIRPPVIEEPFIDWRKAFHPVLQLSFRAQNRKVVAQDIYLSQENRILVISGPNAGGKSVTLKTVGLLQYMLQCGLLVPMQEGSKAGFFQGVFMDIGDEQSLEDDLSTYSSHLTNMKFFLRHANAQSLCLIDEFGGGTEPELGGAIAESILEELNAKKVYGVITTHYANLKFYAERMEGITNGAMRYDVENLKPLYELHIGKPGSSFALEIAQNIRLPRQVVARARKKVGKKKINVEQLLNDLEIEKSKLEEKNQQLLLKERAMTQELEKYKSIQEYLDANKKKILNEAKIEAQRLLQGANQQIESAIRSIKENKAEKEETKRIRKELEGFKQSVTPEKVEAPVEPDDEYKVVGGTIKLGDYVKIKDQNAYGEVLSISGKDALVMIGSLKSNIKLNRLVKVTRKEFRKASTTGKSGHSAGATMADKMVHFNPSIDIRGKRAEEVLSMIDDFIDSAIMLSVTHLKILHGKGNGILREVVRNHLRNFKEVKYFEDEHADRGGAGVTLITLK</sequence>
<evidence type="ECO:0000256" key="1">
    <source>
        <dbReference type="ARBA" id="ARBA00022730"/>
    </source>
</evidence>
<keyword evidence="2 7" id="KW-0547">Nucleotide-binding</keyword>